<reference evidence="8" key="1">
    <citation type="submission" date="2022-05" db="EMBL/GenBank/DDBJ databases">
        <title>Jatrophihabitans sp. SB3-54 whole genome sequence.</title>
        <authorList>
            <person name="Suh M.K."/>
            <person name="Eom M.K."/>
            <person name="Kim J.S."/>
            <person name="Kim H.S."/>
            <person name="Do H.E."/>
            <person name="Shin Y.K."/>
            <person name="Lee J.-S."/>
        </authorList>
    </citation>
    <scope>NUCLEOTIDE SEQUENCE</scope>
    <source>
        <strain evidence="8">SB3-54</strain>
    </source>
</reference>
<feature type="transmembrane region" description="Helical" evidence="6">
    <location>
        <begin position="635"/>
        <end position="656"/>
    </location>
</feature>
<evidence type="ECO:0000256" key="4">
    <source>
        <dbReference type="ARBA" id="ARBA00022989"/>
    </source>
</evidence>
<feature type="transmembrane region" description="Helical" evidence="6">
    <location>
        <begin position="251"/>
        <end position="273"/>
    </location>
</feature>
<sequence>MTTIASRRNPPPAPEQHAPGWLARLGAWSGTHLRVVLIGWLLVLVAFGAFAPQVESALSGAGWQDSGSQSVKARELIANQFSGLNSTALQVVVHDSAGAIASDPVARQAVDRASALLQADPRVSTVLPPQPGVSISQDGRTAIIQGGAKADPNEMVRAADELSKPITALSRKNVSVNLTGSSALWANFNQVNHSAMIKSEVLSWPVTMLVLVLAFGSLVAAGLPLMLTLVGLLTAAGALVLSTHIAPVSIWAMNFAMMFALALGIDYALFIVVRFRAALKRRADQTDRRQAAIEAVAETMGTAGKAVAFSGLTVLVSLSTVLLVPSPAFRSMALGIMLSVVAVLAATLTLLPAVLGRLGRRVDSGRIRLPGALDRAERRAERRAAAAAASATGAGVEGAGHAAHPHHTVVGLERLLHHWGALLHRRPWIAGGLVLVVIGILAWPVLSLRTGMPSIAIIPQSQTARAGYNQVVDAFGPGAPGTLSVVTPATEQTAALQLLRSDRGIAAAVPAGSSNGWTMTLAIPTTDASAPATGSTIDRLRSQLPSGTLVGGAAAENHDLEQVLSSRTPLVFGLLIGLGFLLLLVALGSPLIAFVGVVTNLASIAGAFGVAKLVFQDGHLSGLLGFEPQGFVDAWAPLFFGAMLSGVAMDYTLFLLSAAREHYDLTGDPQHAMRMALRTSGRVVVAAAGVMVAVFMTFALSGPLAPKEMGIILAVAVFLDALLIRMILLPVVLRLTGHGAWHQPKWLGRILPRVRFSH</sequence>
<keyword evidence="3 6" id="KW-0812">Transmembrane</keyword>
<keyword evidence="9" id="KW-1185">Reference proteome</keyword>
<dbReference type="InterPro" id="IPR050545">
    <property type="entry name" value="Mycobact_MmpL"/>
</dbReference>
<dbReference type="InterPro" id="IPR004869">
    <property type="entry name" value="MMPL_dom"/>
</dbReference>
<feature type="transmembrane region" description="Helical" evidence="6">
    <location>
        <begin position="570"/>
        <end position="587"/>
    </location>
</feature>
<evidence type="ECO:0000313" key="9">
    <source>
        <dbReference type="Proteomes" id="UP001164693"/>
    </source>
</evidence>
<feature type="transmembrane region" description="Helical" evidence="6">
    <location>
        <begin position="711"/>
        <end position="733"/>
    </location>
</feature>
<feature type="transmembrane region" description="Helical" evidence="6">
    <location>
        <begin position="31"/>
        <end position="51"/>
    </location>
</feature>
<dbReference type="PANTHER" id="PTHR33406">
    <property type="entry name" value="MEMBRANE PROTEIN MJ1562-RELATED"/>
    <property type="match status" value="1"/>
</dbReference>
<dbReference type="RefSeq" id="WP_269442584.1">
    <property type="nucleotide sequence ID" value="NZ_CP097463.1"/>
</dbReference>
<dbReference type="Proteomes" id="UP001164693">
    <property type="component" value="Chromosome"/>
</dbReference>
<keyword evidence="4 6" id="KW-1133">Transmembrane helix</keyword>
<feature type="transmembrane region" description="Helical" evidence="6">
    <location>
        <begin position="336"/>
        <end position="358"/>
    </location>
</feature>
<feature type="domain" description="SSD" evidence="7">
    <location>
        <begin position="259"/>
        <end position="357"/>
    </location>
</feature>
<dbReference type="SUPFAM" id="SSF82866">
    <property type="entry name" value="Multidrug efflux transporter AcrB transmembrane domain"/>
    <property type="match status" value="2"/>
</dbReference>
<evidence type="ECO:0000259" key="7">
    <source>
        <dbReference type="PROSITE" id="PS50156"/>
    </source>
</evidence>
<protein>
    <submittedName>
        <fullName evidence="8">MMPL family transporter</fullName>
    </submittedName>
</protein>
<organism evidence="8 9">
    <name type="scientific">Jatrophihabitans cynanchi</name>
    <dbReference type="NCBI Taxonomy" id="2944128"/>
    <lineage>
        <taxon>Bacteria</taxon>
        <taxon>Bacillati</taxon>
        <taxon>Actinomycetota</taxon>
        <taxon>Actinomycetes</taxon>
        <taxon>Jatrophihabitantales</taxon>
        <taxon>Jatrophihabitantaceae</taxon>
        <taxon>Jatrophihabitans</taxon>
    </lineage>
</organism>
<feature type="transmembrane region" description="Helical" evidence="6">
    <location>
        <begin position="594"/>
        <end position="615"/>
    </location>
</feature>
<proteinExistence type="predicted"/>
<feature type="transmembrane region" description="Helical" evidence="6">
    <location>
        <begin position="306"/>
        <end position="324"/>
    </location>
</feature>
<comment type="subcellular location">
    <subcellularLocation>
        <location evidence="1">Cell membrane</location>
        <topology evidence="1">Multi-pass membrane protein</topology>
    </subcellularLocation>
</comment>
<feature type="transmembrane region" description="Helical" evidence="6">
    <location>
        <begin position="206"/>
        <end position="239"/>
    </location>
</feature>
<gene>
    <name evidence="8" type="ORF">M6B22_16145</name>
</gene>
<evidence type="ECO:0000256" key="6">
    <source>
        <dbReference type="SAM" id="Phobius"/>
    </source>
</evidence>
<dbReference type="Pfam" id="PF03176">
    <property type="entry name" value="MMPL"/>
    <property type="match status" value="2"/>
</dbReference>
<dbReference type="EMBL" id="CP097463">
    <property type="protein sequence ID" value="WAX56058.1"/>
    <property type="molecule type" value="Genomic_DNA"/>
</dbReference>
<keyword evidence="5 6" id="KW-0472">Membrane</keyword>
<evidence type="ECO:0000256" key="3">
    <source>
        <dbReference type="ARBA" id="ARBA00022692"/>
    </source>
</evidence>
<name>A0ABY7JUQ0_9ACTN</name>
<feature type="transmembrane region" description="Helical" evidence="6">
    <location>
        <begin position="428"/>
        <end position="446"/>
    </location>
</feature>
<keyword evidence="2" id="KW-1003">Cell membrane</keyword>
<evidence type="ECO:0000313" key="8">
    <source>
        <dbReference type="EMBL" id="WAX56058.1"/>
    </source>
</evidence>
<feature type="transmembrane region" description="Helical" evidence="6">
    <location>
        <begin position="683"/>
        <end position="705"/>
    </location>
</feature>
<accession>A0ABY7JUQ0</accession>
<dbReference type="Gene3D" id="1.20.1640.10">
    <property type="entry name" value="Multidrug efflux transporter AcrB transmembrane domain"/>
    <property type="match status" value="2"/>
</dbReference>
<evidence type="ECO:0000256" key="2">
    <source>
        <dbReference type="ARBA" id="ARBA00022475"/>
    </source>
</evidence>
<dbReference type="InterPro" id="IPR000731">
    <property type="entry name" value="SSD"/>
</dbReference>
<evidence type="ECO:0000256" key="1">
    <source>
        <dbReference type="ARBA" id="ARBA00004651"/>
    </source>
</evidence>
<evidence type="ECO:0000256" key="5">
    <source>
        <dbReference type="ARBA" id="ARBA00023136"/>
    </source>
</evidence>
<dbReference type="PROSITE" id="PS50156">
    <property type="entry name" value="SSD"/>
    <property type="match status" value="1"/>
</dbReference>
<dbReference type="PANTHER" id="PTHR33406:SF13">
    <property type="entry name" value="MEMBRANE PROTEIN YDFJ"/>
    <property type="match status" value="1"/>
</dbReference>